<evidence type="ECO:0000313" key="3">
    <source>
        <dbReference type="Proteomes" id="UP000027337"/>
    </source>
</evidence>
<evidence type="ECO:0000256" key="1">
    <source>
        <dbReference type="SAM" id="Phobius"/>
    </source>
</evidence>
<reference evidence="2 3" key="1">
    <citation type="journal article" date="2014" name="Genome Announc.">
        <title>Draft Genome Sequences of Two Isolates of the Roseobacter Group, Sulfitobacter sp. Strains 3SOLIMAR09 and 1FIGIMAR09, from Harbors of Mallorca Island (Mediterranean Sea).</title>
        <authorList>
            <person name="Mas-Llado M."/>
            <person name="Pina-Villalonga J.M."/>
            <person name="Brunet-Galmes I."/>
            <person name="Nogales B."/>
            <person name="Bosch R."/>
        </authorList>
    </citation>
    <scope>NUCLEOTIDE SEQUENCE [LARGE SCALE GENOMIC DNA]</scope>
    <source>
        <strain evidence="2 3">1FIGIMAR09</strain>
    </source>
</reference>
<proteinExistence type="predicted"/>
<comment type="caution">
    <text evidence="2">The sequence shown here is derived from an EMBL/GenBank/DDBJ whole genome shotgun (WGS) entry which is preliminary data.</text>
</comment>
<dbReference type="EMBL" id="JEMU01000022">
    <property type="protein sequence ID" value="KAJ01645.1"/>
    <property type="molecule type" value="Genomic_DNA"/>
</dbReference>
<organism evidence="2 3">
    <name type="scientific">Sulfitobacter mediterraneus</name>
    <dbReference type="NCBI Taxonomy" id="83219"/>
    <lineage>
        <taxon>Bacteria</taxon>
        <taxon>Pseudomonadati</taxon>
        <taxon>Pseudomonadota</taxon>
        <taxon>Alphaproteobacteria</taxon>
        <taxon>Rhodobacterales</taxon>
        <taxon>Roseobacteraceae</taxon>
        <taxon>Sulfitobacter</taxon>
    </lineage>
</organism>
<keyword evidence="1" id="KW-0472">Membrane</keyword>
<keyword evidence="1" id="KW-1133">Transmembrane helix</keyword>
<evidence type="ECO:0000313" key="2">
    <source>
        <dbReference type="EMBL" id="KAJ01645.1"/>
    </source>
</evidence>
<dbReference type="STRING" id="83219.PM02_18255"/>
<sequence>MIEGLVRKRKYLILGFLLMALGVFIWMPKERRMTVFLTGYSYWDNTPPQSAIIGRPVLHETAGGIGTYEDPVTLAVGWRIYFNQHFEDIAPGTRFYIPRLRKYALVEDLCGDGAKPQNGPCHTGWEGYTWLDIYVDGSTQDTRTSDLCMERITGIQVVIINPRKEYRVAPGPIVEAGCKVFEAQHI</sequence>
<keyword evidence="1" id="KW-0812">Transmembrane</keyword>
<dbReference type="eggNOG" id="COG3583">
    <property type="taxonomic scope" value="Bacteria"/>
</dbReference>
<protein>
    <submittedName>
        <fullName evidence="2">Uncharacterized protein</fullName>
    </submittedName>
</protein>
<name>A0A061SQX8_9RHOB</name>
<keyword evidence="3" id="KW-1185">Reference proteome</keyword>
<feature type="transmembrane region" description="Helical" evidence="1">
    <location>
        <begin position="12"/>
        <end position="28"/>
    </location>
</feature>
<dbReference type="Proteomes" id="UP000027337">
    <property type="component" value="Unassembled WGS sequence"/>
</dbReference>
<gene>
    <name evidence="2" type="ORF">PM02_18255</name>
</gene>
<accession>A0A061SQX8</accession>
<dbReference type="AlphaFoldDB" id="A0A061SQX8"/>